<feature type="region of interest" description="Disordered" evidence="1">
    <location>
        <begin position="978"/>
        <end position="1155"/>
    </location>
</feature>
<feature type="compositionally biased region" description="Low complexity" evidence="1">
    <location>
        <begin position="885"/>
        <end position="895"/>
    </location>
</feature>
<feature type="compositionally biased region" description="Polar residues" evidence="1">
    <location>
        <begin position="919"/>
        <end position="934"/>
    </location>
</feature>
<feature type="compositionally biased region" description="Basic and acidic residues" evidence="1">
    <location>
        <begin position="1018"/>
        <end position="1033"/>
    </location>
</feature>
<feature type="compositionally biased region" description="Acidic residues" evidence="1">
    <location>
        <begin position="507"/>
        <end position="517"/>
    </location>
</feature>
<feature type="compositionally biased region" description="Polar residues" evidence="1">
    <location>
        <begin position="197"/>
        <end position="219"/>
    </location>
</feature>
<keyword evidence="3" id="KW-1185">Reference proteome</keyword>
<feature type="compositionally biased region" description="Low complexity" evidence="1">
    <location>
        <begin position="460"/>
        <end position="471"/>
    </location>
</feature>
<dbReference type="InParanoid" id="A0A1E1LSE4"/>
<feature type="region of interest" description="Disordered" evidence="1">
    <location>
        <begin position="599"/>
        <end position="635"/>
    </location>
</feature>
<feature type="compositionally biased region" description="Polar residues" evidence="1">
    <location>
        <begin position="332"/>
        <end position="349"/>
    </location>
</feature>
<feature type="compositionally biased region" description="Low complexity" evidence="1">
    <location>
        <begin position="1144"/>
        <end position="1155"/>
    </location>
</feature>
<feature type="region of interest" description="Disordered" evidence="1">
    <location>
        <begin position="837"/>
        <end position="963"/>
    </location>
</feature>
<feature type="compositionally biased region" description="Low complexity" evidence="1">
    <location>
        <begin position="841"/>
        <end position="850"/>
    </location>
</feature>
<feature type="compositionally biased region" description="Basic and acidic residues" evidence="1">
    <location>
        <begin position="897"/>
        <end position="915"/>
    </location>
</feature>
<protein>
    <recommendedName>
        <fullName evidence="4">ADF-H domain-containing protein</fullName>
    </recommendedName>
</protein>
<name>A0A1E1LSE4_9HELO</name>
<evidence type="ECO:0000313" key="2">
    <source>
        <dbReference type="EMBL" id="CZT13431.1"/>
    </source>
</evidence>
<sequence length="1272" mass="138480">MSLNGLDDLKIKEAHDAAVAELGGWFLLKYASRDEIELLGRGNGGIVEIRNAIAQFEENSPLYGFLRYRRRNVVIKYLPEECSRLVQARVTVHFNAVTERFSPHDTVFPITTAKELRDTALSAACSLHTASGSASSSTSSLRRRRLMEIAEDAEEETRATRQSTVPEERPPTAKTSTSLSGLPLPLPDPAEIPDGLQPSTSFNSVVSETGLYTSSLNESEINDSRPYSPTERRKSSQSTRPDLYSYSSYNSNTGRPKVKLGPRPSLDVGGRPHTSGAYYRPVSTLPAGLKLFSKGSTKEKSRPKPDDPSEPPPTMKISPPSTSDSTLLPIVSVQTRPHTSGGRPNTSSELLVLPPLNSPTPSTGPKQSIMTPEKARLMKAMQLRNKKRMEAVKPADPAPESQSDALVNSAILHDELPTGDLRESEDTRSKLTILAKAEDTGIAFDVNSALRTGESDATRSSSYPVSPVGPSEKAQSTRASSISDCNDGTVLNSHKQSVKQEPHVRDETEDVSLDNEETTSAANKSNIPVIPLEHAEEQLERLPPTVYNPSDIGKEPTQIVPTVNEEKEIEEQPAPEAQFMQRTPVNEILQTEVEATALSTPGIEISSPLGLPKEQSNSQNSKIESEFVPDEQELLSQSKSVKVITSSFNVQGSEEEPDESIRDLPANEIEPEISLEKSPVDSTFSTGDDSQDVFGPRLHRRKALDPIRTDTDVIGCIRTNSVATFSSDDDYMDELSSAVVQEAQPVSVSKSPIGPVSTSPKKRNEEMSRFSRVLSTSLRKEKPDTLLPPSNERPPSRSVSAGAAYLDRISQQPSKPLAKKVNLGSGISQRIKALEKLQSLAPGANPTGTTGPPPGSSPAFFSVRKGTGRGKSPSVAERANSITRNSPSNSPESSPDTTKHRDRSGSVRSRLDAFKSEGIPTTSPARSRPESISVTARIIRDPLQPFPSKSELGKDPSEYAPLDLKQSPLVIDHQKAIVQSPKETIHERRHSKERRMSSSSRATTSKERRSSITMIRDMISDRKASFSERRRSMTIEAAAPSPSLKPSSRPPSVHASPARQRPMSISSRHSTSSRDPAKSRSPPPTAGSLSSTGEEKSDKKSNRASRMMQRMSSGISMSRKTLAHVISPTVREESEPFHNSDTQSMASSYPSNNSMSSNSVDIGDVNVQFPDSLLWKRRAMLLDSQGFLIISPALTAHGNGRDKAGGATRRFHLGEFRTPSVPDVDMQELPNSVLLDFIEGGALQVACEDRAGQGRLLDILQDAHRIWAAYGQ</sequence>
<dbReference type="Proteomes" id="UP000178129">
    <property type="component" value="Unassembled WGS sequence"/>
</dbReference>
<feature type="compositionally biased region" description="Polar residues" evidence="1">
    <location>
        <begin position="473"/>
        <end position="495"/>
    </location>
</feature>
<accession>A0A1E1LSE4</accession>
<dbReference type="InterPro" id="IPR029006">
    <property type="entry name" value="ADF-H/Gelsolin-like_dom_sf"/>
</dbReference>
<dbReference type="Gene3D" id="3.40.20.10">
    <property type="entry name" value="Severin"/>
    <property type="match status" value="1"/>
</dbReference>
<feature type="compositionally biased region" description="Basic and acidic residues" evidence="1">
    <location>
        <begin position="296"/>
        <end position="307"/>
    </location>
</feature>
<feature type="region of interest" description="Disordered" evidence="1">
    <location>
        <begin position="150"/>
        <end position="372"/>
    </location>
</feature>
<dbReference type="SUPFAM" id="SSF55753">
    <property type="entry name" value="Actin depolymerizing proteins"/>
    <property type="match status" value="1"/>
</dbReference>
<dbReference type="AlphaFoldDB" id="A0A1E1LSE4"/>
<dbReference type="CDD" id="cd11282">
    <property type="entry name" value="ADF_coactosin_like"/>
    <property type="match status" value="1"/>
</dbReference>
<evidence type="ECO:0008006" key="4">
    <source>
        <dbReference type="Google" id="ProtNLM"/>
    </source>
</evidence>
<feature type="compositionally biased region" description="Polar residues" evidence="1">
    <location>
        <begin position="359"/>
        <end position="370"/>
    </location>
</feature>
<feature type="compositionally biased region" description="Low complexity" evidence="1">
    <location>
        <begin position="318"/>
        <end position="329"/>
    </location>
</feature>
<feature type="region of interest" description="Disordered" evidence="1">
    <location>
        <begin position="741"/>
        <end position="821"/>
    </location>
</feature>
<organism evidence="2 3">
    <name type="scientific">Rhynchosporium graminicola</name>
    <dbReference type="NCBI Taxonomy" id="2792576"/>
    <lineage>
        <taxon>Eukaryota</taxon>
        <taxon>Fungi</taxon>
        <taxon>Dikarya</taxon>
        <taxon>Ascomycota</taxon>
        <taxon>Pezizomycotina</taxon>
        <taxon>Leotiomycetes</taxon>
        <taxon>Helotiales</taxon>
        <taxon>Ploettnerulaceae</taxon>
        <taxon>Rhynchosporium</taxon>
    </lineage>
</organism>
<feature type="region of interest" description="Disordered" evidence="1">
    <location>
        <begin position="670"/>
        <end position="698"/>
    </location>
</feature>
<comment type="caution">
    <text evidence="2">The sequence shown here is derived from an EMBL/GenBank/DDBJ whole genome shotgun (WGS) entry which is preliminary data.</text>
</comment>
<dbReference type="STRING" id="914237.A0A1E1LSE4"/>
<evidence type="ECO:0000313" key="3">
    <source>
        <dbReference type="Proteomes" id="UP000178129"/>
    </source>
</evidence>
<reference evidence="3" key="1">
    <citation type="submission" date="2016-03" db="EMBL/GenBank/DDBJ databases">
        <authorList>
            <person name="Ploux O."/>
        </authorList>
    </citation>
    <scope>NUCLEOTIDE SEQUENCE [LARGE SCALE GENOMIC DNA]</scope>
    <source>
        <strain evidence="3">UK7</strain>
    </source>
</reference>
<feature type="compositionally biased region" description="Polar residues" evidence="1">
    <location>
        <begin position="236"/>
        <end position="254"/>
    </location>
</feature>
<feature type="region of interest" description="Disordered" evidence="1">
    <location>
        <begin position="452"/>
        <end position="529"/>
    </location>
</feature>
<proteinExistence type="predicted"/>
<feature type="compositionally biased region" description="Low complexity" evidence="1">
    <location>
        <begin position="1040"/>
        <end position="1052"/>
    </location>
</feature>
<gene>
    <name evidence="2" type="ORF">RCO7_00648</name>
</gene>
<dbReference type="EMBL" id="FJUW01000088">
    <property type="protein sequence ID" value="CZT13431.1"/>
    <property type="molecule type" value="Genomic_DNA"/>
</dbReference>
<feature type="compositionally biased region" description="Polar residues" evidence="1">
    <location>
        <begin position="1110"/>
        <end position="1119"/>
    </location>
</feature>
<evidence type="ECO:0000256" key="1">
    <source>
        <dbReference type="SAM" id="MobiDB-lite"/>
    </source>
</evidence>